<proteinExistence type="predicted"/>
<evidence type="ECO:0000256" key="1">
    <source>
        <dbReference type="ARBA" id="ARBA00004141"/>
    </source>
</evidence>
<dbReference type="GO" id="GO:0016887">
    <property type="term" value="F:ATP hydrolysis activity"/>
    <property type="evidence" value="ECO:0007669"/>
    <property type="project" value="InterPro"/>
</dbReference>
<dbReference type="Gene3D" id="1.20.1560.10">
    <property type="entry name" value="ABC transporter type 1, transmembrane domain"/>
    <property type="match status" value="2"/>
</dbReference>
<dbReference type="InterPro" id="IPR036640">
    <property type="entry name" value="ABC1_TM_sf"/>
</dbReference>
<sequence length="427" mass="45426">MREGVRPSGETTSSVANSGGGGRSAGGDGHGRRRGAAAAGRVPLRRLFAFADWADAALMAVGAAAAAANGMAKPLMTFVVGDVIHAFGSAGANSSRRHGDDDDVVARVTKVIMNFIYLGVGAGLVSALQVSCWTITGERQAARIRALYLKAILRQDIAFFDKEMNTGQLVERMSGDAFLIQDAIGEKAGKCIQLLSTFFGGFIIAFVRGWLLALVMLSSIPPVAVAGAIMSRLMVKLTIRMQAKYGDAGIVVEQTIGAIRTVVAFNGEKKAINTYNKFIKKAYESALQQGHATSSITALAGGQGAAYRLFRTIERQPDIDACCTTGDIFEDVKGDVELKDVYFSYPSRPEHLVFDGFSLQVPSGTRMALVGESGSGKSTVISLVERFYDPQSGEVLIDGVDIRRINLGSIRRKIGLVSQEPVLFAGS</sequence>
<feature type="transmembrane region" description="Helical" evidence="6">
    <location>
        <begin position="115"/>
        <end position="135"/>
    </location>
</feature>
<feature type="transmembrane region" description="Helical" evidence="6">
    <location>
        <begin position="47"/>
        <end position="68"/>
    </location>
</feature>
<dbReference type="PANTHER" id="PTHR24222">
    <property type="entry name" value="ABC TRANSPORTER B FAMILY"/>
    <property type="match status" value="1"/>
</dbReference>
<protein>
    <recommendedName>
        <fullName evidence="7">ABC transmembrane type-1 domain-containing protein</fullName>
    </recommendedName>
</protein>
<dbReference type="AlphaFoldDB" id="A0A0E0C380"/>
<accession>A0A0E0C380</accession>
<dbReference type="GO" id="GO:0140359">
    <property type="term" value="F:ABC-type transporter activity"/>
    <property type="evidence" value="ECO:0007669"/>
    <property type="project" value="InterPro"/>
</dbReference>
<evidence type="ECO:0000313" key="8">
    <source>
        <dbReference type="EnsemblPlants" id="OMERI01G17300.4"/>
    </source>
</evidence>
<dbReference type="InterPro" id="IPR011527">
    <property type="entry name" value="ABC1_TM_dom"/>
</dbReference>
<evidence type="ECO:0000256" key="6">
    <source>
        <dbReference type="SAM" id="Phobius"/>
    </source>
</evidence>
<evidence type="ECO:0000256" key="4">
    <source>
        <dbReference type="ARBA" id="ARBA00023136"/>
    </source>
</evidence>
<keyword evidence="2 6" id="KW-0812">Transmembrane</keyword>
<evidence type="ECO:0000256" key="2">
    <source>
        <dbReference type="ARBA" id="ARBA00022692"/>
    </source>
</evidence>
<keyword evidence="4 6" id="KW-0472">Membrane</keyword>
<dbReference type="PROSITE" id="PS50929">
    <property type="entry name" value="ABC_TM1F"/>
    <property type="match status" value="1"/>
</dbReference>
<evidence type="ECO:0000313" key="9">
    <source>
        <dbReference type="Proteomes" id="UP000008021"/>
    </source>
</evidence>
<name>A0A0E0C380_9ORYZ</name>
<dbReference type="InterPro" id="IPR027417">
    <property type="entry name" value="P-loop_NTPase"/>
</dbReference>
<dbReference type="CDD" id="cd18577">
    <property type="entry name" value="ABC_6TM_Pgp_ABCB1_D1_like"/>
    <property type="match status" value="1"/>
</dbReference>
<dbReference type="SUPFAM" id="SSF52540">
    <property type="entry name" value="P-loop containing nucleoside triphosphate hydrolases"/>
    <property type="match status" value="1"/>
</dbReference>
<dbReference type="InterPro" id="IPR003439">
    <property type="entry name" value="ABC_transporter-like_ATP-bd"/>
</dbReference>
<dbReference type="GO" id="GO:0005886">
    <property type="term" value="C:plasma membrane"/>
    <property type="evidence" value="ECO:0007669"/>
    <property type="project" value="TreeGrafter"/>
</dbReference>
<keyword evidence="9" id="KW-1185">Reference proteome</keyword>
<dbReference type="Gene3D" id="3.40.50.300">
    <property type="entry name" value="P-loop containing nucleotide triphosphate hydrolases"/>
    <property type="match status" value="1"/>
</dbReference>
<dbReference type="Pfam" id="PF00005">
    <property type="entry name" value="ABC_tran"/>
    <property type="match status" value="1"/>
</dbReference>
<feature type="region of interest" description="Disordered" evidence="5">
    <location>
        <begin position="1"/>
        <end position="35"/>
    </location>
</feature>
<dbReference type="EnsemblPlants" id="OMERI01G17300.4">
    <property type="protein sequence ID" value="OMERI01G17300.4"/>
    <property type="gene ID" value="OMERI01G17300"/>
</dbReference>
<dbReference type="InterPro" id="IPR039421">
    <property type="entry name" value="Type_1_exporter"/>
</dbReference>
<dbReference type="SUPFAM" id="SSF90123">
    <property type="entry name" value="ABC transporter transmembrane region"/>
    <property type="match status" value="1"/>
</dbReference>
<evidence type="ECO:0000256" key="5">
    <source>
        <dbReference type="SAM" id="MobiDB-lite"/>
    </source>
</evidence>
<keyword evidence="3 6" id="KW-1133">Transmembrane helix</keyword>
<evidence type="ECO:0000259" key="7">
    <source>
        <dbReference type="PROSITE" id="PS50929"/>
    </source>
</evidence>
<feature type="domain" description="ABC transmembrane type-1" evidence="7">
    <location>
        <begin position="60"/>
        <end position="299"/>
    </location>
</feature>
<dbReference type="PANTHER" id="PTHR24222:SF57">
    <property type="entry name" value="ABC TRANSMEMBRANE TYPE-1 DOMAIN-CONTAINING PROTEIN"/>
    <property type="match status" value="1"/>
</dbReference>
<evidence type="ECO:0000256" key="3">
    <source>
        <dbReference type="ARBA" id="ARBA00022989"/>
    </source>
</evidence>
<feature type="compositionally biased region" description="Gly residues" evidence="5">
    <location>
        <begin position="18"/>
        <end position="28"/>
    </location>
</feature>
<dbReference type="Gramene" id="OMERI01G17300.4">
    <property type="protein sequence ID" value="OMERI01G17300.4"/>
    <property type="gene ID" value="OMERI01G17300"/>
</dbReference>
<organism evidence="8">
    <name type="scientific">Oryza meridionalis</name>
    <dbReference type="NCBI Taxonomy" id="40149"/>
    <lineage>
        <taxon>Eukaryota</taxon>
        <taxon>Viridiplantae</taxon>
        <taxon>Streptophyta</taxon>
        <taxon>Embryophyta</taxon>
        <taxon>Tracheophyta</taxon>
        <taxon>Spermatophyta</taxon>
        <taxon>Magnoliopsida</taxon>
        <taxon>Liliopsida</taxon>
        <taxon>Poales</taxon>
        <taxon>Poaceae</taxon>
        <taxon>BOP clade</taxon>
        <taxon>Oryzoideae</taxon>
        <taxon>Oryzeae</taxon>
        <taxon>Oryzinae</taxon>
        <taxon>Oryza</taxon>
    </lineage>
</organism>
<dbReference type="GO" id="GO:0005524">
    <property type="term" value="F:ATP binding"/>
    <property type="evidence" value="ECO:0007669"/>
    <property type="project" value="InterPro"/>
</dbReference>
<feature type="transmembrane region" description="Helical" evidence="6">
    <location>
        <begin position="217"/>
        <end position="235"/>
    </location>
</feature>
<reference evidence="8" key="1">
    <citation type="submission" date="2015-04" db="UniProtKB">
        <authorList>
            <consortium name="EnsemblPlants"/>
        </authorList>
    </citation>
    <scope>IDENTIFICATION</scope>
</reference>
<dbReference type="Pfam" id="PF00664">
    <property type="entry name" value="ABC_membrane"/>
    <property type="match status" value="1"/>
</dbReference>
<reference evidence="8" key="2">
    <citation type="submission" date="2018-05" db="EMBL/GenBank/DDBJ databases">
        <title>OmerRS3 (Oryza meridionalis Reference Sequence Version 3).</title>
        <authorList>
            <person name="Zhang J."/>
            <person name="Kudrna D."/>
            <person name="Lee S."/>
            <person name="Talag J."/>
            <person name="Welchert J."/>
            <person name="Wing R.A."/>
        </authorList>
    </citation>
    <scope>NUCLEOTIDE SEQUENCE [LARGE SCALE GENOMIC DNA]</scope>
    <source>
        <strain evidence="8">cv. OR44</strain>
    </source>
</reference>
<dbReference type="Proteomes" id="UP000008021">
    <property type="component" value="Chromosome 1"/>
</dbReference>
<comment type="subcellular location">
    <subcellularLocation>
        <location evidence="1">Membrane</location>
        <topology evidence="1">Multi-pass membrane protein</topology>
    </subcellularLocation>
</comment>